<keyword evidence="4" id="KW-1185">Reference proteome</keyword>
<organism evidence="3 4">
    <name type="scientific">Pseudoalteromonas byunsanensis</name>
    <dbReference type="NCBI Taxonomy" id="327939"/>
    <lineage>
        <taxon>Bacteria</taxon>
        <taxon>Pseudomonadati</taxon>
        <taxon>Pseudomonadota</taxon>
        <taxon>Gammaproteobacteria</taxon>
        <taxon>Alteromonadales</taxon>
        <taxon>Pseudoalteromonadaceae</taxon>
        <taxon>Pseudoalteromonas</taxon>
    </lineage>
</organism>
<accession>A0A1S1N8A9</accession>
<protein>
    <recommendedName>
        <fullName evidence="5">Laminin G domain-containing protein</fullName>
    </recommendedName>
</protein>
<feature type="signal peptide" evidence="2">
    <location>
        <begin position="1"/>
        <end position="33"/>
    </location>
</feature>
<dbReference type="InterPro" id="IPR006626">
    <property type="entry name" value="PbH1"/>
</dbReference>
<feature type="chain" id="PRO_5010305787" description="Laminin G domain-containing protein" evidence="2">
    <location>
        <begin position="34"/>
        <end position="1246"/>
    </location>
</feature>
<gene>
    <name evidence="3" type="ORF">BIW53_15600</name>
</gene>
<dbReference type="EMBL" id="MNAN01000034">
    <property type="protein sequence ID" value="OHU94494.1"/>
    <property type="molecule type" value="Genomic_DNA"/>
</dbReference>
<dbReference type="PANTHER" id="PTHR36453">
    <property type="entry name" value="SECRETED PROTEIN-RELATED"/>
    <property type="match status" value="1"/>
</dbReference>
<dbReference type="AlphaFoldDB" id="A0A1S1N8A9"/>
<reference evidence="3 4" key="1">
    <citation type="submission" date="2016-10" db="EMBL/GenBank/DDBJ databases">
        <title>Pseudoalteromonas amylolytica sp. nov., isolated from the surface seawater.</title>
        <authorList>
            <person name="Wu Y.-H."/>
            <person name="Cheng H."/>
            <person name="Jin X.-B."/>
            <person name="Wang C.-S."/>
            <person name="Xu X.-W."/>
        </authorList>
    </citation>
    <scope>NUCLEOTIDE SEQUENCE [LARGE SCALE GENOMIC DNA]</scope>
    <source>
        <strain evidence="3 4">JCM 12483</strain>
    </source>
</reference>
<name>A0A1S1N8A9_9GAMM</name>
<dbReference type="PANTHER" id="PTHR36453:SF1">
    <property type="entry name" value="RIGHT HANDED BETA HELIX DOMAIN-CONTAINING PROTEIN"/>
    <property type="match status" value="1"/>
</dbReference>
<dbReference type="RefSeq" id="WP_070992962.1">
    <property type="nucleotide sequence ID" value="NZ_CBCSHD010000010.1"/>
</dbReference>
<evidence type="ECO:0000256" key="2">
    <source>
        <dbReference type="SAM" id="SignalP"/>
    </source>
</evidence>
<dbReference type="Gene3D" id="2.60.120.200">
    <property type="match status" value="2"/>
</dbReference>
<evidence type="ECO:0000313" key="3">
    <source>
        <dbReference type="EMBL" id="OHU94494.1"/>
    </source>
</evidence>
<dbReference type="SUPFAM" id="SSF51126">
    <property type="entry name" value="Pectin lyase-like"/>
    <property type="match status" value="1"/>
</dbReference>
<evidence type="ECO:0000313" key="4">
    <source>
        <dbReference type="Proteomes" id="UP000180253"/>
    </source>
</evidence>
<dbReference type="InterPro" id="IPR013320">
    <property type="entry name" value="ConA-like_dom_sf"/>
</dbReference>
<proteinExistence type="predicted"/>
<comment type="caution">
    <text evidence="3">The sequence shown here is derived from an EMBL/GenBank/DDBJ whole genome shotgun (WGS) entry which is preliminary data.</text>
</comment>
<evidence type="ECO:0000256" key="1">
    <source>
        <dbReference type="SAM" id="MobiDB-lite"/>
    </source>
</evidence>
<keyword evidence="2" id="KW-0732">Signal</keyword>
<dbReference type="Proteomes" id="UP000180253">
    <property type="component" value="Unassembled WGS sequence"/>
</dbReference>
<dbReference type="SMART" id="SM00710">
    <property type="entry name" value="PbH1"/>
    <property type="match status" value="7"/>
</dbReference>
<sequence>MLKHNNSKHRVTLLKVLCFSLLPLTLCATSVQANEPWNIIDEQFSNGFNDWERANQHRIDLSQESMNTQLGTYAAYLSKKNLVTDIDEATLRFSLNPNNSDIPSAISIATLKGANEYNLWSLRLSGDSQGGFKLQLTWQSNVTGSCDTAYGSFVDIANTSWSDIAISYKANDYVELNVNGNSYRSNNVTHCEQYGDRVYVGQLSDKYNTPAPSGNLLIDDVKFQVASVTDLWVNNKTYSKRCVSGSGLSENSPFCTIQEAANRAGPGTTVHILPGIYRETITPSLSGTATKPVLYKAEYGPNTVSLLGSEVIKNWQPVTDRETLKRFPNAPSLYYADISSYKLSDSPLFLMRHAPFSDALYTRYPIAREPNWETSYVVGHEAENDWQYAKNWWHANGGEKEATGSELPTSPQCEDKKDCDENNRSRRLLTDTVHFPTLGDLSGATLVALTNKLGHDLYRTQIVSEPSINETRIMVAEDCGITNNTNGCETANKGAGLGWGSAYYIENLPKLLNAPGEWWFDKVSQKLYFSPPDNTDPNALNLELSVRDFGIKLAHGGDIGSRSHVIFDGLSLTYFNHSAVLLESTAPRFSTGITLNNLKINFADYGIYLYNHSNGETHSAITQFTLKNSNIGFIDSQFMKTNYRWDGNYTHAGISDLNIENNEFHHVGFRASNSKEGGNGATFNKADKIKFINNYVHHIAHNGVLFARAHIESDLTTNIPKDAIKTGDLLIANNRFEQTCQLTADCGGLKFWGEPGEPSHVFRDTLVINNQFSNVIGWTYIAEQREGFSGGIQSDIKGMGGYGLYIDMAAGIHVYRNIAYNNALAGFSFAGAYEMGDIVLMHNIAANSLYGVYLSDWEDDVNSQYTRILNNILINNEAYGILRDGGNADYGNFMVDHNFYEQNGWRSSSAGGVHKPGDVYIYRDLVANEHYPSMHQITNGWEQSGINGQVLFANYPLDDHSFGIKPQWPDFRLTAKSDAIDRTTDLEVYQRVKSIAEDLEAIHSHPLGSFFQAQGLSMDHGAIESAYLKEYHPPVLAQQNVELKLDETSGSTAYNSASAPVLGTLINQPQWIEEGVENGALWFDQQTRYVTLGQDNAFDFNPALDDFTVSIWFKTSQSGALVSKVKSYNELVQYYLYVGSVDKKLYSKVGDDTLNSHISVNDDKWHLATLVNQNGEHSLYLDGQFIDYHTSNNVLSSNTDLLLGARRHNNNTNVSIPFNGILDEFLIYPAALTGYQVQAIYQSSVD</sequence>
<dbReference type="STRING" id="327939.BIW53_15600"/>
<dbReference type="InterPro" id="IPR012334">
    <property type="entry name" value="Pectin_lyas_fold"/>
</dbReference>
<evidence type="ECO:0008006" key="5">
    <source>
        <dbReference type="Google" id="ProtNLM"/>
    </source>
</evidence>
<dbReference type="SUPFAM" id="SSF49899">
    <property type="entry name" value="Concanavalin A-like lectins/glucanases"/>
    <property type="match status" value="1"/>
</dbReference>
<feature type="region of interest" description="Disordered" evidence="1">
    <location>
        <begin position="399"/>
        <end position="420"/>
    </location>
</feature>
<dbReference type="InterPro" id="IPR011050">
    <property type="entry name" value="Pectin_lyase_fold/virulence"/>
</dbReference>
<dbReference type="Gene3D" id="2.160.20.10">
    <property type="entry name" value="Single-stranded right-handed beta-helix, Pectin lyase-like"/>
    <property type="match status" value="3"/>
</dbReference>
<dbReference type="Pfam" id="PF13385">
    <property type="entry name" value="Laminin_G_3"/>
    <property type="match status" value="1"/>
</dbReference>